<keyword evidence="5" id="KW-0472">Membrane</keyword>
<evidence type="ECO:0000256" key="1">
    <source>
        <dbReference type="ARBA" id="ARBA00022475"/>
    </source>
</evidence>
<evidence type="ECO:0000256" key="5">
    <source>
        <dbReference type="ARBA" id="ARBA00023136"/>
    </source>
</evidence>
<dbReference type="PANTHER" id="PTHR37481">
    <property type="entry name" value="LIPOPOLYSACCHARIDE EXPORT SYSTEM PROTEIN LPTC"/>
    <property type="match status" value="1"/>
</dbReference>
<feature type="region of interest" description="Disordered" evidence="6">
    <location>
        <begin position="174"/>
        <end position="194"/>
    </location>
</feature>
<dbReference type="InterPro" id="IPR010664">
    <property type="entry name" value="LipoPS_assembly_LptC-rel"/>
</dbReference>
<proteinExistence type="predicted"/>
<evidence type="ECO:0000256" key="6">
    <source>
        <dbReference type="SAM" id="MobiDB-lite"/>
    </source>
</evidence>
<evidence type="ECO:0000313" key="8">
    <source>
        <dbReference type="EMBL" id="HDR00439.1"/>
    </source>
</evidence>
<dbReference type="GO" id="GO:0015221">
    <property type="term" value="F:lipopolysaccharide transmembrane transporter activity"/>
    <property type="evidence" value="ECO:0007669"/>
    <property type="project" value="InterPro"/>
</dbReference>
<dbReference type="InterPro" id="IPR026265">
    <property type="entry name" value="LptC"/>
</dbReference>
<feature type="chain" id="PRO_5031438324" evidence="7">
    <location>
        <begin position="29"/>
        <end position="194"/>
    </location>
</feature>
<dbReference type="EMBL" id="DSBX01000351">
    <property type="protein sequence ID" value="HDR00439.1"/>
    <property type="molecule type" value="Genomic_DNA"/>
</dbReference>
<dbReference type="Gene3D" id="2.60.450.10">
    <property type="entry name" value="Lipopolysaccharide (LPS) transport protein A like domain"/>
    <property type="match status" value="1"/>
</dbReference>
<sequence length="194" mass="21368">MSCRAFRFRSVFSILPFALLVLSGCREPAPTEDAGTRPDQVVEGFTMHESASGERLYTLVADTAYVYDRDGHVDVVRPRVTFYHETGAVHAVLVADEGRLESRTSDLVARGGLEVRTADSTLLLTDSLSWNNDVRLVRTDAPVEIRTPRGEVHGQGLVSDAGLTRIEIQSEVTGRGDYRFDPGREETGDGDTLR</sequence>
<dbReference type="GO" id="GO:0017089">
    <property type="term" value="F:glycolipid transfer activity"/>
    <property type="evidence" value="ECO:0007669"/>
    <property type="project" value="TreeGrafter"/>
</dbReference>
<evidence type="ECO:0000256" key="4">
    <source>
        <dbReference type="ARBA" id="ARBA00022989"/>
    </source>
</evidence>
<dbReference type="InterPro" id="IPR052363">
    <property type="entry name" value="LPS_export_LptC"/>
</dbReference>
<accession>A0A7V0T7P5</accession>
<keyword evidence="2" id="KW-0997">Cell inner membrane</keyword>
<dbReference type="PANTHER" id="PTHR37481:SF1">
    <property type="entry name" value="LIPOPOLYSACCHARIDE EXPORT SYSTEM PROTEIN LPTC"/>
    <property type="match status" value="1"/>
</dbReference>
<dbReference type="AlphaFoldDB" id="A0A7V0T7P5"/>
<dbReference type="Pfam" id="PF06835">
    <property type="entry name" value="LptC"/>
    <property type="match status" value="1"/>
</dbReference>
<evidence type="ECO:0000256" key="7">
    <source>
        <dbReference type="SAM" id="SignalP"/>
    </source>
</evidence>
<keyword evidence="3" id="KW-0812">Transmembrane</keyword>
<dbReference type="NCBIfam" id="TIGR04409">
    <property type="entry name" value="LptC_YrbK"/>
    <property type="match status" value="1"/>
</dbReference>
<evidence type="ECO:0000256" key="2">
    <source>
        <dbReference type="ARBA" id="ARBA00022519"/>
    </source>
</evidence>
<reference evidence="8" key="1">
    <citation type="journal article" date="2020" name="mSystems">
        <title>Genome- and Community-Level Interaction Insights into Carbon Utilization and Element Cycling Functions of Hydrothermarchaeota in Hydrothermal Sediment.</title>
        <authorList>
            <person name="Zhou Z."/>
            <person name="Liu Y."/>
            <person name="Xu W."/>
            <person name="Pan J."/>
            <person name="Luo Z.H."/>
            <person name="Li M."/>
        </authorList>
    </citation>
    <scope>NUCLEOTIDE SEQUENCE [LARGE SCALE GENOMIC DNA]</scope>
    <source>
        <strain evidence="8">SpSt-1182</strain>
    </source>
</reference>
<name>A0A7V0T7P5_UNCW3</name>
<organism evidence="8">
    <name type="scientific">candidate division WOR-3 bacterium</name>
    <dbReference type="NCBI Taxonomy" id="2052148"/>
    <lineage>
        <taxon>Bacteria</taxon>
        <taxon>Bacteria division WOR-3</taxon>
    </lineage>
</organism>
<dbReference type="Proteomes" id="UP000885672">
    <property type="component" value="Unassembled WGS sequence"/>
</dbReference>
<keyword evidence="7" id="KW-0732">Signal</keyword>
<feature type="signal peptide" evidence="7">
    <location>
        <begin position="1"/>
        <end position="28"/>
    </location>
</feature>
<gene>
    <name evidence="8" type="primary">lptC</name>
    <name evidence="8" type="ORF">ENN51_09180</name>
</gene>
<evidence type="ECO:0000256" key="3">
    <source>
        <dbReference type="ARBA" id="ARBA00022692"/>
    </source>
</evidence>
<keyword evidence="4" id="KW-1133">Transmembrane helix</keyword>
<dbReference type="GO" id="GO:0030288">
    <property type="term" value="C:outer membrane-bounded periplasmic space"/>
    <property type="evidence" value="ECO:0007669"/>
    <property type="project" value="TreeGrafter"/>
</dbReference>
<dbReference type="PROSITE" id="PS51257">
    <property type="entry name" value="PROKAR_LIPOPROTEIN"/>
    <property type="match status" value="1"/>
</dbReference>
<dbReference type="GO" id="GO:0005886">
    <property type="term" value="C:plasma membrane"/>
    <property type="evidence" value="ECO:0007669"/>
    <property type="project" value="InterPro"/>
</dbReference>
<keyword evidence="1" id="KW-1003">Cell membrane</keyword>
<comment type="caution">
    <text evidence="8">The sequence shown here is derived from an EMBL/GenBank/DDBJ whole genome shotgun (WGS) entry which is preliminary data.</text>
</comment>
<protein>
    <submittedName>
        <fullName evidence="8">LPS export ABC transporter periplasmic protein LptC</fullName>
    </submittedName>
</protein>